<feature type="region of interest" description="Disordered" evidence="1">
    <location>
        <begin position="225"/>
        <end position="258"/>
    </location>
</feature>
<feature type="transmembrane region" description="Helical" evidence="2">
    <location>
        <begin position="172"/>
        <end position="196"/>
    </location>
</feature>
<comment type="caution">
    <text evidence="4">The sequence shown here is derived from an EMBL/GenBank/DDBJ whole genome shotgun (WGS) entry which is preliminary data.</text>
</comment>
<keyword evidence="2" id="KW-1133">Transmembrane helix</keyword>
<feature type="compositionally biased region" description="Acidic residues" evidence="1">
    <location>
        <begin position="232"/>
        <end position="247"/>
    </location>
</feature>
<proteinExistence type="predicted"/>
<evidence type="ECO:0000256" key="2">
    <source>
        <dbReference type="SAM" id="Phobius"/>
    </source>
</evidence>
<dbReference type="OrthoDB" id="129783at2759"/>
<keyword evidence="3" id="KW-0732">Signal</keyword>
<dbReference type="AlphaFoldDB" id="A0A3M6VTN7"/>
<evidence type="ECO:0000313" key="4">
    <source>
        <dbReference type="EMBL" id="RMX70124.1"/>
    </source>
</evidence>
<accession>A0A3M6VTN7</accession>
<organism evidence="4 5">
    <name type="scientific">Peronospora effusa</name>
    <dbReference type="NCBI Taxonomy" id="542832"/>
    <lineage>
        <taxon>Eukaryota</taxon>
        <taxon>Sar</taxon>
        <taxon>Stramenopiles</taxon>
        <taxon>Oomycota</taxon>
        <taxon>Peronosporomycetes</taxon>
        <taxon>Peronosporales</taxon>
        <taxon>Peronosporaceae</taxon>
        <taxon>Peronospora</taxon>
    </lineage>
</organism>
<evidence type="ECO:0000313" key="5">
    <source>
        <dbReference type="Proteomes" id="UP000282087"/>
    </source>
</evidence>
<evidence type="ECO:0000256" key="1">
    <source>
        <dbReference type="SAM" id="MobiDB-lite"/>
    </source>
</evidence>
<feature type="chain" id="PRO_5018314199" description="RxLR effector candidate protein" evidence="3">
    <location>
        <begin position="20"/>
        <end position="258"/>
    </location>
</feature>
<keyword evidence="2" id="KW-0812">Transmembrane</keyword>
<protein>
    <recommendedName>
        <fullName evidence="6">RxLR effector candidate protein</fullName>
    </recommendedName>
</protein>
<feature type="compositionally biased region" description="Basic and acidic residues" evidence="1">
    <location>
        <begin position="53"/>
        <end position="83"/>
    </location>
</feature>
<evidence type="ECO:0000256" key="3">
    <source>
        <dbReference type="SAM" id="SignalP"/>
    </source>
</evidence>
<evidence type="ECO:0008006" key="6">
    <source>
        <dbReference type="Google" id="ProtNLM"/>
    </source>
</evidence>
<gene>
    <name evidence="4" type="ORF">DD238_000259</name>
</gene>
<dbReference type="VEuPathDB" id="FungiDB:DD237_000483"/>
<dbReference type="EMBL" id="QLLG01000006">
    <property type="protein sequence ID" value="RMX70124.1"/>
    <property type="molecule type" value="Genomic_DNA"/>
</dbReference>
<reference evidence="4 5" key="1">
    <citation type="submission" date="2018-06" db="EMBL/GenBank/DDBJ databases">
        <title>Comparative genomics of downy mildews reveals potential adaptations to biotrophy.</title>
        <authorList>
            <person name="Fletcher K."/>
            <person name="Klosterman S.J."/>
            <person name="Derevnina L."/>
            <person name="Martin F."/>
            <person name="Koike S."/>
            <person name="Reyes Chin-Wo S."/>
            <person name="Mou B."/>
            <person name="Michelmore R."/>
        </authorList>
    </citation>
    <scope>NUCLEOTIDE SEQUENCE [LARGE SCALE GENOMIC DNA]</scope>
    <source>
        <strain evidence="4 5">R14</strain>
    </source>
</reference>
<sequence length="258" mass="27856">MVLTRVLTLLCVAAAVVRSEEMGVGVSAELVSSPLRKLMQNVVKIHVMVHGKEVAPATEHEHYKKEEEEKKGDPESSEAGEKHGKVHHEKNTAKQTQDDETVVEYKHGSVKIFGKKDSVAVDNEAERKAGIAEKVVMEKEQKVPSTANEVHEVATKLSSTSSADKKSFHDTFGPMVIICGVIGGLAAIIGVVGLVIDRSQSNKDIPDPDDSTELDVDVDIEANIVPVGAQDVDSDSDSSNDKDEEEGSFANRSTRVSM</sequence>
<keyword evidence="2" id="KW-0472">Membrane</keyword>
<feature type="signal peptide" evidence="3">
    <location>
        <begin position="1"/>
        <end position="19"/>
    </location>
</feature>
<feature type="region of interest" description="Disordered" evidence="1">
    <location>
        <begin position="53"/>
        <end position="100"/>
    </location>
</feature>
<dbReference type="Proteomes" id="UP000282087">
    <property type="component" value="Unassembled WGS sequence"/>
</dbReference>
<keyword evidence="5" id="KW-1185">Reference proteome</keyword>
<name>A0A3M6VTN7_9STRA</name>